<dbReference type="EMBL" id="JAPKFM010000029">
    <property type="protein sequence ID" value="MCX2966575.1"/>
    <property type="molecule type" value="Genomic_DNA"/>
</dbReference>
<dbReference type="Proteomes" id="UP001143347">
    <property type="component" value="Unassembled WGS sequence"/>
</dbReference>
<dbReference type="AlphaFoldDB" id="A0A9X3D7G6"/>
<comment type="caution">
    <text evidence="1">The sequence shown here is derived from an EMBL/GenBank/DDBJ whole genome shotgun (WGS) entry which is preliminary data.</text>
</comment>
<evidence type="ECO:0000313" key="2">
    <source>
        <dbReference type="Proteomes" id="UP001143347"/>
    </source>
</evidence>
<evidence type="ECO:0000313" key="1">
    <source>
        <dbReference type="EMBL" id="MCX2966575.1"/>
    </source>
</evidence>
<sequence length="193" mass="22014">MEPTAIAATAAVVSAAAAWGALASSAHRAKKDWQRDTTLRSAVHVLQLCQRRHNREHELFDDKELTVDEVDVAYSELHAITDEVERELISVRLIADRNVVDAMDAVYNLMIELDFHVTDFRRDLWRLSKPSPLAPIEETPRRPYVGAMFCLSSLLNGTTVDRRLSDAVDVYVTSWWQRMDRRARAWQAKLLLG</sequence>
<organism evidence="1 2">
    <name type="scientific">Gordonia aquimaris</name>
    <dbReference type="NCBI Taxonomy" id="2984863"/>
    <lineage>
        <taxon>Bacteria</taxon>
        <taxon>Bacillati</taxon>
        <taxon>Actinomycetota</taxon>
        <taxon>Actinomycetes</taxon>
        <taxon>Mycobacteriales</taxon>
        <taxon>Gordoniaceae</taxon>
        <taxon>Gordonia</taxon>
    </lineage>
</organism>
<keyword evidence="2" id="KW-1185">Reference proteome</keyword>
<gene>
    <name evidence="1" type="ORF">OSB52_21070</name>
</gene>
<protein>
    <submittedName>
        <fullName evidence="1">Uncharacterized protein</fullName>
    </submittedName>
</protein>
<name>A0A9X3D7G6_9ACTN</name>
<proteinExistence type="predicted"/>
<reference evidence="1" key="1">
    <citation type="submission" date="2022-10" db="EMBL/GenBank/DDBJ databases">
        <title>WGS of marine actinomycetes from Thailand.</title>
        <authorList>
            <person name="Thawai C."/>
        </authorList>
    </citation>
    <scope>NUCLEOTIDE SEQUENCE</scope>
    <source>
        <strain evidence="1">SW21</strain>
    </source>
</reference>
<dbReference type="RefSeq" id="WP_235721689.1">
    <property type="nucleotide sequence ID" value="NZ_JAPKFM010000029.1"/>
</dbReference>
<accession>A0A9X3D7G6</accession>